<dbReference type="PANTHER" id="PTHR10015">
    <property type="entry name" value="HEAT SHOCK TRANSCRIPTION FACTOR"/>
    <property type="match status" value="1"/>
</dbReference>
<evidence type="ECO:0000256" key="2">
    <source>
        <dbReference type="ARBA" id="ARBA00023015"/>
    </source>
</evidence>
<dbReference type="PIRSF" id="PIRSF002595">
    <property type="entry name" value="RR_SKN7"/>
    <property type="match status" value="1"/>
</dbReference>
<dbReference type="Gene3D" id="3.40.50.2300">
    <property type="match status" value="1"/>
</dbReference>
<feature type="region of interest" description="Disordered" evidence="8">
    <location>
        <begin position="107"/>
        <end position="176"/>
    </location>
</feature>
<feature type="region of interest" description="Disordered" evidence="8">
    <location>
        <begin position="765"/>
        <end position="789"/>
    </location>
</feature>
<feature type="compositionally biased region" description="Polar residues" evidence="8">
    <location>
        <begin position="157"/>
        <end position="167"/>
    </location>
</feature>
<evidence type="ECO:0000256" key="7">
    <source>
        <dbReference type="PROSITE-ProRule" id="PRU00169"/>
    </source>
</evidence>
<dbReference type="FunFam" id="1.10.10.10:FF:000027">
    <property type="entry name" value="Heat shock transcription factor 1"/>
    <property type="match status" value="1"/>
</dbReference>
<dbReference type="OrthoDB" id="60033at2759"/>
<feature type="region of interest" description="Disordered" evidence="8">
    <location>
        <begin position="200"/>
        <end position="269"/>
    </location>
</feature>
<dbReference type="InterPro" id="IPR036390">
    <property type="entry name" value="WH_DNA-bd_sf"/>
</dbReference>
<evidence type="ECO:0000256" key="3">
    <source>
        <dbReference type="ARBA" id="ARBA00023125"/>
    </source>
</evidence>
<evidence type="ECO:0000256" key="1">
    <source>
        <dbReference type="ARBA" id="ARBA00004123"/>
    </source>
</evidence>
<reference evidence="10 11" key="1">
    <citation type="submission" date="2018-08" db="EMBL/GenBank/DDBJ databases">
        <title>Genome and evolution of the arbuscular mycorrhizal fungus Diversispora epigaea (formerly Glomus versiforme) and its bacterial endosymbionts.</title>
        <authorList>
            <person name="Sun X."/>
            <person name="Fei Z."/>
            <person name="Harrison M."/>
        </authorList>
    </citation>
    <scope>NUCLEOTIDE SEQUENCE [LARGE SCALE GENOMIC DNA]</scope>
    <source>
        <strain evidence="10 11">IT104</strain>
    </source>
</reference>
<keyword evidence="5 6" id="KW-0539">Nucleus</keyword>
<dbReference type="SUPFAM" id="SSF52172">
    <property type="entry name" value="CheY-like"/>
    <property type="match status" value="1"/>
</dbReference>
<keyword evidence="2 6" id="KW-0805">Transcription regulation</keyword>
<feature type="compositionally biased region" description="Polar residues" evidence="8">
    <location>
        <begin position="692"/>
        <end position="701"/>
    </location>
</feature>
<feature type="compositionally biased region" description="Polar residues" evidence="8">
    <location>
        <begin position="250"/>
        <end position="260"/>
    </location>
</feature>
<dbReference type="EMBL" id="PQFF01000377">
    <property type="protein sequence ID" value="RHZ54528.1"/>
    <property type="molecule type" value="Genomic_DNA"/>
</dbReference>
<dbReference type="CDD" id="cd17546">
    <property type="entry name" value="REC_hyHK_CKI1_RcsC-like"/>
    <property type="match status" value="1"/>
</dbReference>
<feature type="region of interest" description="Disordered" evidence="8">
    <location>
        <begin position="692"/>
        <end position="747"/>
    </location>
</feature>
<evidence type="ECO:0000256" key="5">
    <source>
        <dbReference type="ARBA" id="ARBA00023242"/>
    </source>
</evidence>
<name>A0A397GY21_9GLOM</name>
<comment type="caution">
    <text evidence="10">The sequence shown here is derived from an EMBL/GenBank/DDBJ whole genome shotgun (WGS) entry which is preliminary data.</text>
</comment>
<dbReference type="Pfam" id="PF00072">
    <property type="entry name" value="Response_reg"/>
    <property type="match status" value="1"/>
</dbReference>
<gene>
    <name evidence="10" type="ORF">Glove_426g73</name>
</gene>
<feature type="domain" description="Response regulatory" evidence="9">
    <location>
        <begin position="569"/>
        <end position="683"/>
    </location>
</feature>
<dbReference type="SUPFAM" id="SSF46785">
    <property type="entry name" value="Winged helix' DNA-binding domain"/>
    <property type="match status" value="1"/>
</dbReference>
<proteinExistence type="predicted"/>
<evidence type="ECO:0000259" key="9">
    <source>
        <dbReference type="PROSITE" id="PS50110"/>
    </source>
</evidence>
<keyword evidence="11" id="KW-1185">Reference proteome</keyword>
<dbReference type="InterPro" id="IPR001789">
    <property type="entry name" value="Sig_transdc_resp-reg_receiver"/>
</dbReference>
<feature type="compositionally biased region" description="Basic and acidic residues" evidence="8">
    <location>
        <begin position="348"/>
        <end position="360"/>
    </location>
</feature>
<dbReference type="PROSITE" id="PS00434">
    <property type="entry name" value="HSF_DOMAIN"/>
    <property type="match status" value="1"/>
</dbReference>
<evidence type="ECO:0000256" key="6">
    <source>
        <dbReference type="PIRNR" id="PIRNR002595"/>
    </source>
</evidence>
<dbReference type="Proteomes" id="UP000266861">
    <property type="component" value="Unassembled WGS sequence"/>
</dbReference>
<dbReference type="PRINTS" id="PR00056">
    <property type="entry name" value="HSFDOMAIN"/>
</dbReference>
<dbReference type="PROSITE" id="PS50110">
    <property type="entry name" value="RESPONSE_REGULATORY"/>
    <property type="match status" value="1"/>
</dbReference>
<dbReference type="GO" id="GO:0005634">
    <property type="term" value="C:nucleus"/>
    <property type="evidence" value="ECO:0007669"/>
    <property type="project" value="UniProtKB-SubCell"/>
</dbReference>
<feature type="region of interest" description="Disordered" evidence="8">
    <location>
        <begin position="330"/>
        <end position="404"/>
    </location>
</feature>
<dbReference type="Gene3D" id="1.10.10.10">
    <property type="entry name" value="Winged helix-like DNA-binding domain superfamily/Winged helix DNA-binding domain"/>
    <property type="match status" value="1"/>
</dbReference>
<dbReference type="PANTHER" id="PTHR10015:SF361">
    <property type="entry name" value="TRANSCRIPTION FACTOR SKN7"/>
    <property type="match status" value="1"/>
</dbReference>
<comment type="subcellular location">
    <subcellularLocation>
        <location evidence="1 6">Nucleus</location>
    </subcellularLocation>
</comment>
<accession>A0A397GY21</accession>
<dbReference type="InterPro" id="IPR036388">
    <property type="entry name" value="WH-like_DNA-bd_sf"/>
</dbReference>
<sequence>MTCAAANIADFIKRLYRMLEDKTYSHIVSWGVTGDTFVVHDPTEFAKTILPQHFKHNNMASFVRQLNKYDFHKIKSNDEDARPYSEQAWEFQHPKFQLNRRDLLEEIKRKIPTPRRPSTQPEQIKLDEQPVTDYSSPDDGGGSNSHAENNNNNNNNTLTNVSHETLPNNNENNNSDLRSQAWEFQHPKFQLNRRDLLEEIKRKIPTPRRPSTQPEQIKLDEQPVTDYSSPDDGGGSNSHAENNNNNNNNTLTNVSHETLPNNNENNNSDLRSQVKHLTILHTDLTGQMNVLSKNCGTILEEIITFRQNLAAQDILLSNLYQMLVTKLSQERTPGRQFQNNSPSRPPHHHEQQYQDSERNSTGRIQSHAQQLSTVGSTSSSPSSSSSSSSSSATRPLLSQLSSNSLSSSTIHQTINLSEEISNEQPILTSLNNSVNYKSSVPIDMSNRVNTANLNVNFNLQSGTMTVSPISPEISSSFSPQFSSSIGGTFDTSHINTNNVNNQSPSYNLSQINLRQYLPGTATNPTTNNRNTTPTNTPPSSGQTSIANNNRLYYHGRTSFSVPNWTIRPKILIVDNDVTIREGSSQFLQIFRCQCDVAADGITAVNKLQVQHYDLVFMDIVMPDLDGVSVTQQIRQFDRTIPIIGMLPPNNSQTDFINYFSGISDILLKPFSTQRLSEMVDKHCGHLKASISTTTSQANNRQAPLISAHEDNNSGSERGGGSGGVSNKSRGGVIINIPENHNSSTPSTMNYLSSHITGNIYHGQIHHLSSGEDDENNGDNRKLKKTKYSH</sequence>
<feature type="compositionally biased region" description="Polar residues" evidence="8">
    <location>
        <begin position="738"/>
        <end position="747"/>
    </location>
</feature>
<dbReference type="GO" id="GO:0043565">
    <property type="term" value="F:sequence-specific DNA binding"/>
    <property type="evidence" value="ECO:0007669"/>
    <property type="project" value="InterPro"/>
</dbReference>
<feature type="compositionally biased region" description="Low complexity" evidence="8">
    <location>
        <begin position="518"/>
        <end position="538"/>
    </location>
</feature>
<organism evidence="10 11">
    <name type="scientific">Diversispora epigaea</name>
    <dbReference type="NCBI Taxonomy" id="1348612"/>
    <lineage>
        <taxon>Eukaryota</taxon>
        <taxon>Fungi</taxon>
        <taxon>Fungi incertae sedis</taxon>
        <taxon>Mucoromycota</taxon>
        <taxon>Glomeromycotina</taxon>
        <taxon>Glomeromycetes</taxon>
        <taxon>Diversisporales</taxon>
        <taxon>Diversisporaceae</taxon>
        <taxon>Diversispora</taxon>
    </lineage>
</organism>
<dbReference type="InterPro" id="IPR014402">
    <property type="entry name" value="Sig_transdc_resp-reg_Skn7"/>
</dbReference>
<dbReference type="Pfam" id="PF00447">
    <property type="entry name" value="HSF_DNA-bind"/>
    <property type="match status" value="1"/>
</dbReference>
<evidence type="ECO:0000313" key="10">
    <source>
        <dbReference type="EMBL" id="RHZ54528.1"/>
    </source>
</evidence>
<feature type="compositionally biased region" description="Polar residues" evidence="8">
    <location>
        <begin position="361"/>
        <end position="375"/>
    </location>
</feature>
<keyword evidence="7" id="KW-0597">Phosphoprotein</keyword>
<evidence type="ECO:0000256" key="8">
    <source>
        <dbReference type="SAM" id="MobiDB-lite"/>
    </source>
</evidence>
<dbReference type="SMART" id="SM00415">
    <property type="entry name" value="HSF"/>
    <property type="match status" value="1"/>
</dbReference>
<dbReference type="GO" id="GO:0003700">
    <property type="term" value="F:DNA-binding transcription factor activity"/>
    <property type="evidence" value="ECO:0007669"/>
    <property type="project" value="UniProtKB-UniRule"/>
</dbReference>
<keyword evidence="4 6" id="KW-0804">Transcription</keyword>
<dbReference type="STRING" id="1348612.A0A397GY21"/>
<dbReference type="GO" id="GO:0006357">
    <property type="term" value="P:regulation of transcription by RNA polymerase II"/>
    <property type="evidence" value="ECO:0007669"/>
    <property type="project" value="UniProtKB-UniRule"/>
</dbReference>
<evidence type="ECO:0000256" key="4">
    <source>
        <dbReference type="ARBA" id="ARBA00023163"/>
    </source>
</evidence>
<protein>
    <recommendedName>
        <fullName evidence="6">Transcription factor</fullName>
    </recommendedName>
</protein>
<dbReference type="SMART" id="SM00448">
    <property type="entry name" value="REC"/>
    <property type="match status" value="1"/>
</dbReference>
<keyword evidence="3 6" id="KW-0238">DNA-binding</keyword>
<feature type="compositionally biased region" description="Low complexity" evidence="8">
    <location>
        <begin position="376"/>
        <end position="404"/>
    </location>
</feature>
<dbReference type="InterPro" id="IPR000232">
    <property type="entry name" value="HSF_DNA-bd"/>
</dbReference>
<dbReference type="GO" id="GO:0000156">
    <property type="term" value="F:phosphorelay response regulator activity"/>
    <property type="evidence" value="ECO:0007669"/>
    <property type="project" value="InterPro"/>
</dbReference>
<dbReference type="AlphaFoldDB" id="A0A397GY21"/>
<feature type="region of interest" description="Disordered" evidence="8">
    <location>
        <begin position="518"/>
        <end position="543"/>
    </location>
</feature>
<evidence type="ECO:0000313" key="11">
    <source>
        <dbReference type="Proteomes" id="UP000266861"/>
    </source>
</evidence>
<dbReference type="InterPro" id="IPR011006">
    <property type="entry name" value="CheY-like_superfamily"/>
</dbReference>
<feature type="modified residue" description="4-aspartylphosphate" evidence="7">
    <location>
        <position position="618"/>
    </location>
</feature>